<dbReference type="GO" id="GO:0042597">
    <property type="term" value="C:periplasmic space"/>
    <property type="evidence" value="ECO:0007669"/>
    <property type="project" value="UniProtKB-SubCell"/>
</dbReference>
<dbReference type="KEGG" id="rhy:RD110_10660"/>
<gene>
    <name evidence="5" type="ORF">RD110_10660</name>
</gene>
<dbReference type="AlphaFoldDB" id="A0A1P8JUZ7"/>
<dbReference type="PANTHER" id="PTHR30024:SF47">
    <property type="entry name" value="TAURINE-BINDING PERIPLASMIC PROTEIN"/>
    <property type="match status" value="1"/>
</dbReference>
<evidence type="ECO:0000313" key="5">
    <source>
        <dbReference type="EMBL" id="APW37590.1"/>
    </source>
</evidence>
<organism evidence="5 6">
    <name type="scientific">Rhodoferax koreensis</name>
    <dbReference type="NCBI Taxonomy" id="1842727"/>
    <lineage>
        <taxon>Bacteria</taxon>
        <taxon>Pseudomonadati</taxon>
        <taxon>Pseudomonadota</taxon>
        <taxon>Betaproteobacteria</taxon>
        <taxon>Burkholderiales</taxon>
        <taxon>Comamonadaceae</taxon>
        <taxon>Rhodoferax</taxon>
    </lineage>
</organism>
<dbReference type="Pfam" id="PF09084">
    <property type="entry name" value="NMT1"/>
    <property type="match status" value="1"/>
</dbReference>
<feature type="domain" description="SsuA/THI5-like" evidence="4">
    <location>
        <begin position="50"/>
        <end position="264"/>
    </location>
</feature>
<dbReference type="InterPro" id="IPR015168">
    <property type="entry name" value="SsuA/THI5"/>
</dbReference>
<dbReference type="EMBL" id="CP019236">
    <property type="protein sequence ID" value="APW37590.1"/>
    <property type="molecule type" value="Genomic_DNA"/>
</dbReference>
<keyword evidence="6" id="KW-1185">Reference proteome</keyword>
<dbReference type="PROSITE" id="PS51318">
    <property type="entry name" value="TAT"/>
    <property type="match status" value="1"/>
</dbReference>
<dbReference type="InterPro" id="IPR006311">
    <property type="entry name" value="TAT_signal"/>
</dbReference>
<evidence type="ECO:0000256" key="2">
    <source>
        <dbReference type="ARBA" id="ARBA00010742"/>
    </source>
</evidence>
<comment type="similarity">
    <text evidence="2">Belongs to the bacterial solute-binding protein SsuA/TauA family.</text>
</comment>
<evidence type="ECO:0000313" key="6">
    <source>
        <dbReference type="Proteomes" id="UP000186609"/>
    </source>
</evidence>
<dbReference type="SUPFAM" id="SSF53850">
    <property type="entry name" value="Periplasmic binding protein-like II"/>
    <property type="match status" value="1"/>
</dbReference>
<evidence type="ECO:0000256" key="1">
    <source>
        <dbReference type="ARBA" id="ARBA00004418"/>
    </source>
</evidence>
<keyword evidence="3" id="KW-0732">Signal</keyword>
<dbReference type="Proteomes" id="UP000186609">
    <property type="component" value="Chromosome"/>
</dbReference>
<protein>
    <recommendedName>
        <fullName evidence="4">SsuA/THI5-like domain-containing protein</fullName>
    </recommendedName>
</protein>
<dbReference type="STRING" id="1842727.RD110_10660"/>
<proteinExistence type="inferred from homology"/>
<sequence>MHNISRRRFAQHTLGGSLGLAAAVALPGLARAQSGMTELVVAEPVHSTGYLPLYVALNQGYFTEEKINLKVLTVESGSGHTNAVLTKQAFAFIGGPEHNAFAKAKGAELRAVVNVVNRGNVYLVARKGTSPKDKNYGAYMKGKRIATGFYGGTPNSITRYLIKEWGLQATDVELQELSVAAGLAAIKAGAADVAVVTEPLLTRGVREGLWDEPFFNIPMELGDYAYSTLNVRKESIDTEPQVVAGFVRAVVKGLKATYANPAMAAEIAKKEFPTMALDDMKATIDRSFADSIWSKDGRIAPGAWTTGSKVVRAANILKTDVAYTEIIDMRFVS</sequence>
<accession>A0A1P8JUZ7</accession>
<dbReference type="RefSeq" id="WP_076199265.1">
    <property type="nucleotide sequence ID" value="NZ_CP019236.1"/>
</dbReference>
<name>A0A1P8JUZ7_9BURK</name>
<comment type="subcellular location">
    <subcellularLocation>
        <location evidence="1">Periplasm</location>
    </subcellularLocation>
</comment>
<dbReference type="OrthoDB" id="286202at2"/>
<dbReference type="Gene3D" id="3.40.190.10">
    <property type="entry name" value="Periplasmic binding protein-like II"/>
    <property type="match status" value="2"/>
</dbReference>
<dbReference type="PANTHER" id="PTHR30024">
    <property type="entry name" value="ALIPHATIC SULFONATES-BINDING PROTEIN-RELATED"/>
    <property type="match status" value="1"/>
</dbReference>
<evidence type="ECO:0000259" key="4">
    <source>
        <dbReference type="Pfam" id="PF09084"/>
    </source>
</evidence>
<reference evidence="5 6" key="1">
    <citation type="submission" date="2017-01" db="EMBL/GenBank/DDBJ databases">
        <authorList>
            <person name="Mah S.A."/>
            <person name="Swanson W.J."/>
            <person name="Moy G.W."/>
            <person name="Vacquier V.D."/>
        </authorList>
    </citation>
    <scope>NUCLEOTIDE SEQUENCE [LARGE SCALE GENOMIC DNA]</scope>
    <source>
        <strain evidence="5 6">DCY110</strain>
    </source>
</reference>
<evidence type="ECO:0000256" key="3">
    <source>
        <dbReference type="ARBA" id="ARBA00022729"/>
    </source>
</evidence>